<dbReference type="Pfam" id="PF09407">
    <property type="entry name" value="AbiEi_1"/>
    <property type="match status" value="1"/>
</dbReference>
<accession>A0A098G759</accession>
<protein>
    <recommendedName>
        <fullName evidence="1">AbiEi antitoxin C-terminal domain-containing protein</fullName>
    </recommendedName>
</protein>
<dbReference type="InterPro" id="IPR018547">
    <property type="entry name" value="AbiEi_C"/>
</dbReference>
<organism evidence="2 3">
    <name type="scientific">Legionella fallonii LLAP-10</name>
    <dbReference type="NCBI Taxonomy" id="1212491"/>
    <lineage>
        <taxon>Bacteria</taxon>
        <taxon>Pseudomonadati</taxon>
        <taxon>Pseudomonadota</taxon>
        <taxon>Gammaproteobacteria</taxon>
        <taxon>Legionellales</taxon>
        <taxon>Legionellaceae</taxon>
        <taxon>Legionella</taxon>
    </lineage>
</organism>
<dbReference type="EMBL" id="LN614827">
    <property type="protein sequence ID" value="CEG58303.1"/>
    <property type="molecule type" value="Genomic_DNA"/>
</dbReference>
<evidence type="ECO:0000259" key="1">
    <source>
        <dbReference type="Pfam" id="PF09407"/>
    </source>
</evidence>
<dbReference type="RefSeq" id="WP_045096650.1">
    <property type="nucleotide sequence ID" value="NZ_LN614827.1"/>
</dbReference>
<evidence type="ECO:0000313" key="3">
    <source>
        <dbReference type="Proteomes" id="UP000032430"/>
    </source>
</evidence>
<dbReference type="HOGENOM" id="CLU_084420_1_0_6"/>
<proteinExistence type="predicted"/>
<evidence type="ECO:0000313" key="2">
    <source>
        <dbReference type="EMBL" id="CEG58303.1"/>
    </source>
</evidence>
<dbReference type="KEGG" id="lfa:LFA_2948"/>
<gene>
    <name evidence="2" type="ORF">LFA_2948</name>
</gene>
<dbReference type="OrthoDB" id="42441at2"/>
<reference evidence="3" key="1">
    <citation type="submission" date="2014-09" db="EMBL/GenBank/DDBJ databases">
        <authorList>
            <person name="Gomez-Valero L."/>
        </authorList>
    </citation>
    <scope>NUCLEOTIDE SEQUENCE [LARGE SCALE GENOMIC DNA]</scope>
    <source>
        <strain evidence="3">ATCC700992</strain>
    </source>
</reference>
<dbReference type="STRING" id="1212491.LFA_2948"/>
<sequence length="266" mass="30285">MTFSSYLKSVRANGHYTFTTEDALSSLKVSKNALNCAIYRLKKRGEIVSPATNLYVIIPPEYQAIGCIPAAELIPILMKHWNLSYYVCLLSAAQYYGASHQKPQVFQVMTNKQFKTLHCGQLRIEFIYKKSLENLPTKKITVKTGYLITSTPELTAMDLLQYPHHVGGLNHIATVLSELIESIDEQALIKLLDFSQEKAWIQRLGYILEHIETMDPEKQQCIIALLQDKLIKPDTPLPLASELPIKGYPRNSRWMLIENTMIESDL</sequence>
<keyword evidence="3" id="KW-1185">Reference proteome</keyword>
<name>A0A098G759_9GAMM</name>
<dbReference type="AlphaFoldDB" id="A0A098G759"/>
<dbReference type="Proteomes" id="UP000032430">
    <property type="component" value="Chromosome I"/>
</dbReference>
<feature type="domain" description="AbiEi antitoxin C-terminal" evidence="1">
    <location>
        <begin position="67"/>
        <end position="209"/>
    </location>
</feature>